<sequence length="1074" mass="117683">MTSTSCQSEGSQEAEVISLPDTPPLPPSKAAVTLSMLYQSISSDHAHQPLHPLEPLPIANPSRQFSTAQPDDPDAEYIDPFDLAHDDEDERPRKRLRRPRGRPTKSISKPIPNPESVARGKRPRGRPRRQADVYAEPIQAAMQDNKRGSRDSTDRSNGHSINYISNGNNTIDGFESNHSNHSNSTDVIIIADSKDHDACRHDVDESGLELYQSPMPESEYSSAEPSLMQEAEREREKQEEEDFFNNDPMLDELRALLEAEAEDSGDENESYEARRQRKLKANETLLAQLGLAGGGASLVTDAGQGASEDSHISPTKSAPSNSTGKGEKVGEEDSRQSQGRRYNKYQRRLKFAEDGTTTGIPPEGTQLEVAYVDLPTIRDRARNEYIFVHDMAVEAPYIAAEWSELTDEEYAFSEDDGAASHEAEDLQDQGEINELYLDDGPKKKKTKKKGKTSTPKIEKEPKVKKEAKEKVRKLFARRIGPAGEAVATGDEYGTTCHQCRRKTPDPKMRCRNHEGEHVCPLFFCKRCIEIRYGMDFDPDSRTFKCPRCEGYCNCSICLRKSGLGNILDSQAGKKDLRAPTLTAKLKDAQGRTKYKSVREYVAALLGKDKLADGGLLRGRQLGEASSRSTKGKRGRPRLDQGLSKAVSDGEKLQLKQEGEELSTSLRGDAQGERPSTGNSLVDPRLVEASSKGETTRPESPALDASKDAIIGGHGPDKREGELGYSAGVREAPKEKGKLVVKLKWNLKKEPSVDGKSGPDTAREAANQDLNSKLNLRWEEKKIKDKRERDSNVWVKGAADLFSDSSDLSSAESDDDETPYSRNPDSLTQGLRVEQEAGYRPRAASTGASSDQSTLSSEAFPSAEDPSSGGVGGRDIAADYGDDIEAVGNGDKESRQEDLVDEDSLAFGIEAFGYQERAVHPFPRHCNGDGDRQRYPGHVGNDPTEPLHFVGPDPGSAASIASVLSYQPPHGPSDEASLMISTVSHRDGGGLQALQISPFRNGYLDRGGDQEDGGELPTSLGRYCEGTRCSPDEGTVGENDEAVVEELVNLEPHVDTFKFHADTLVEDGACDFHPQ</sequence>
<protein>
    <submittedName>
        <fullName evidence="1">Uncharacterized protein</fullName>
    </submittedName>
</protein>
<proteinExistence type="predicted"/>
<name>A0ACD0NRF9_9BASI</name>
<reference evidence="1 2" key="1">
    <citation type="journal article" date="2018" name="Mol. Biol. Evol.">
        <title>Broad Genomic Sampling Reveals a Smut Pathogenic Ancestry of the Fungal Clade Ustilaginomycotina.</title>
        <authorList>
            <person name="Kijpornyongpan T."/>
            <person name="Mondo S.J."/>
            <person name="Barry K."/>
            <person name="Sandor L."/>
            <person name="Lee J."/>
            <person name="Lipzen A."/>
            <person name="Pangilinan J."/>
            <person name="LaButti K."/>
            <person name="Hainaut M."/>
            <person name="Henrissat B."/>
            <person name="Grigoriev I.V."/>
            <person name="Spatafora J.W."/>
            <person name="Aime M.C."/>
        </authorList>
    </citation>
    <scope>NUCLEOTIDE SEQUENCE [LARGE SCALE GENOMIC DNA]</scope>
    <source>
        <strain evidence="1 2">SA 807</strain>
    </source>
</reference>
<dbReference type="Proteomes" id="UP000245626">
    <property type="component" value="Unassembled WGS sequence"/>
</dbReference>
<keyword evidence="2" id="KW-1185">Reference proteome</keyword>
<dbReference type="EMBL" id="KZ820206">
    <property type="protein sequence ID" value="PWN48430.1"/>
    <property type="molecule type" value="Genomic_DNA"/>
</dbReference>
<organism evidence="1 2">
    <name type="scientific">Violaceomyces palustris</name>
    <dbReference type="NCBI Taxonomy" id="1673888"/>
    <lineage>
        <taxon>Eukaryota</taxon>
        <taxon>Fungi</taxon>
        <taxon>Dikarya</taxon>
        <taxon>Basidiomycota</taxon>
        <taxon>Ustilaginomycotina</taxon>
        <taxon>Ustilaginomycetes</taxon>
        <taxon>Violaceomycetales</taxon>
        <taxon>Violaceomycetaceae</taxon>
        <taxon>Violaceomyces</taxon>
    </lineage>
</organism>
<evidence type="ECO:0000313" key="1">
    <source>
        <dbReference type="EMBL" id="PWN48430.1"/>
    </source>
</evidence>
<evidence type="ECO:0000313" key="2">
    <source>
        <dbReference type="Proteomes" id="UP000245626"/>
    </source>
</evidence>
<gene>
    <name evidence="1" type="ORF">IE53DRAFT_412339</name>
</gene>
<accession>A0ACD0NRF9</accession>